<evidence type="ECO:0000313" key="1">
    <source>
        <dbReference type="EMBL" id="OLP55808.1"/>
    </source>
</evidence>
<gene>
    <name evidence="1" type="ORF">BJF92_09265</name>
</gene>
<reference evidence="1 2" key="1">
    <citation type="submission" date="2016-09" db="EMBL/GenBank/DDBJ databases">
        <title>Rhizobium sp. nov., a novel species isolated from the rice rhizosphere.</title>
        <authorList>
            <person name="Zhao J."/>
            <person name="Zhang X."/>
        </authorList>
    </citation>
    <scope>NUCLEOTIDE SEQUENCE [LARGE SCALE GENOMIC DNA]</scope>
    <source>
        <strain evidence="1 2">MH17</strain>
    </source>
</reference>
<name>A0A1Q9AKK8_9HYPH</name>
<evidence type="ECO:0000313" key="2">
    <source>
        <dbReference type="Proteomes" id="UP000186143"/>
    </source>
</evidence>
<dbReference type="EMBL" id="MKIO01000026">
    <property type="protein sequence ID" value="OLP55808.1"/>
    <property type="molecule type" value="Genomic_DNA"/>
</dbReference>
<accession>A0A1Q9AKK8</accession>
<sequence length="212" mass="23967">MADSDSSRTLPSVTRRTLLQMATTTLAARVTAMQPARDREDASACKQDPALVLWRDWQAANRKARALGRWQARLESRLVDAVGFPQIELSLGGRTKPMIVSTKTEIEHWLGGEPESAIRRQRAISELAARQKAWTEMDQRLEYSRAQNAEREALEDEEDLLETFWMTRARTCAGAAGKLHAMLTTGEPREGSEEFPWPQIRIVLEDLLHIAD</sequence>
<dbReference type="Proteomes" id="UP000186143">
    <property type="component" value="Unassembled WGS sequence"/>
</dbReference>
<dbReference type="PROSITE" id="PS51318">
    <property type="entry name" value="TAT"/>
    <property type="match status" value="1"/>
</dbReference>
<comment type="caution">
    <text evidence="1">The sequence shown here is derived from an EMBL/GenBank/DDBJ whole genome shotgun (WGS) entry which is preliminary data.</text>
</comment>
<protein>
    <submittedName>
        <fullName evidence="1">Uncharacterized protein</fullName>
    </submittedName>
</protein>
<proteinExistence type="predicted"/>
<dbReference type="OrthoDB" id="7306312at2"/>
<dbReference type="RefSeq" id="WP_075634542.1">
    <property type="nucleotide sequence ID" value="NZ_MKIO01000026.1"/>
</dbReference>
<organism evidence="1 2">
    <name type="scientific">Xaviernesmea rhizosphaerae</name>
    <dbReference type="NCBI Taxonomy" id="1672749"/>
    <lineage>
        <taxon>Bacteria</taxon>
        <taxon>Pseudomonadati</taxon>
        <taxon>Pseudomonadota</taxon>
        <taxon>Alphaproteobacteria</taxon>
        <taxon>Hyphomicrobiales</taxon>
        <taxon>Rhizobiaceae</taxon>
        <taxon>Rhizobium/Agrobacterium group</taxon>
        <taxon>Xaviernesmea</taxon>
    </lineage>
</organism>
<dbReference type="InterPro" id="IPR006311">
    <property type="entry name" value="TAT_signal"/>
</dbReference>
<dbReference type="AlphaFoldDB" id="A0A1Q9AKK8"/>